<gene>
    <name evidence="2" type="ORF">Ctob_015325</name>
</gene>
<reference evidence="3" key="1">
    <citation type="journal article" date="2015" name="PLoS Genet.">
        <title>Genome Sequence and Transcriptome Analyses of Chrysochromulina tobin: Metabolic Tools for Enhanced Algal Fitness in the Prominent Order Prymnesiales (Haptophyceae).</title>
        <authorList>
            <person name="Hovde B.T."/>
            <person name="Deodato C.R."/>
            <person name="Hunsperger H.M."/>
            <person name="Ryken S.A."/>
            <person name="Yost W."/>
            <person name="Jha R.K."/>
            <person name="Patterson J."/>
            <person name="Monnat R.J. Jr."/>
            <person name="Barlow S.B."/>
            <person name="Starkenburg S.R."/>
            <person name="Cattolico R.A."/>
        </authorList>
    </citation>
    <scope>NUCLEOTIDE SEQUENCE</scope>
    <source>
        <strain evidence="3">CCMP291</strain>
    </source>
</reference>
<dbReference type="EMBL" id="JWZX01001869">
    <property type="protein sequence ID" value="KOO32010.1"/>
    <property type="molecule type" value="Genomic_DNA"/>
</dbReference>
<keyword evidence="3" id="KW-1185">Reference proteome</keyword>
<evidence type="ECO:0000256" key="1">
    <source>
        <dbReference type="SAM" id="MobiDB-lite"/>
    </source>
</evidence>
<dbReference type="Proteomes" id="UP000037460">
    <property type="component" value="Unassembled WGS sequence"/>
</dbReference>
<comment type="caution">
    <text evidence="2">The sequence shown here is derived from an EMBL/GenBank/DDBJ whole genome shotgun (WGS) entry which is preliminary data.</text>
</comment>
<dbReference type="AlphaFoldDB" id="A0A0M0JZN6"/>
<proteinExistence type="predicted"/>
<protein>
    <submittedName>
        <fullName evidence="2">Uncharacterized protein</fullName>
    </submittedName>
</protein>
<sequence length="152" mass="16256">MDCLEASLLLLRRCTLSSAMRESPRWKPPTARPSTTPSRPPSLPAPLASPRSRRKSPISPASGPISPSESPISPAPPATPKASKQAAPALRCGTPTPACLFMIMFRSSCVCLRLSRVSQRGVHQGPADSCARCRVRVSVSIERPRSVLGVDF</sequence>
<name>A0A0M0JZN6_9EUKA</name>
<evidence type="ECO:0000313" key="2">
    <source>
        <dbReference type="EMBL" id="KOO32010.1"/>
    </source>
</evidence>
<accession>A0A0M0JZN6</accession>
<feature type="region of interest" description="Disordered" evidence="1">
    <location>
        <begin position="19"/>
        <end position="88"/>
    </location>
</feature>
<organism evidence="2 3">
    <name type="scientific">Chrysochromulina tobinii</name>
    <dbReference type="NCBI Taxonomy" id="1460289"/>
    <lineage>
        <taxon>Eukaryota</taxon>
        <taxon>Haptista</taxon>
        <taxon>Haptophyta</taxon>
        <taxon>Prymnesiophyceae</taxon>
        <taxon>Prymnesiales</taxon>
        <taxon>Chrysochromulinaceae</taxon>
        <taxon>Chrysochromulina</taxon>
    </lineage>
</organism>
<evidence type="ECO:0000313" key="3">
    <source>
        <dbReference type="Proteomes" id="UP000037460"/>
    </source>
</evidence>
<feature type="compositionally biased region" description="Low complexity" evidence="1">
    <location>
        <begin position="57"/>
        <end position="72"/>
    </location>
</feature>